<reference evidence="1" key="1">
    <citation type="submission" date="2020-08" db="EMBL/GenBank/DDBJ databases">
        <title>Multicomponent nature underlies the extraordinary mechanical properties of spider dragline silk.</title>
        <authorList>
            <person name="Kono N."/>
            <person name="Nakamura H."/>
            <person name="Mori M."/>
            <person name="Yoshida Y."/>
            <person name="Ohtoshi R."/>
            <person name="Malay A.D."/>
            <person name="Moran D.A.P."/>
            <person name="Tomita M."/>
            <person name="Numata K."/>
            <person name="Arakawa K."/>
        </authorList>
    </citation>
    <scope>NUCLEOTIDE SEQUENCE</scope>
</reference>
<evidence type="ECO:0000313" key="1">
    <source>
        <dbReference type="EMBL" id="GFX87460.1"/>
    </source>
</evidence>
<protein>
    <recommendedName>
        <fullName evidence="3">Mos1 transposase HTH domain-containing protein</fullName>
    </recommendedName>
</protein>
<evidence type="ECO:0008006" key="3">
    <source>
        <dbReference type="Google" id="ProtNLM"/>
    </source>
</evidence>
<keyword evidence="2" id="KW-1185">Reference proteome</keyword>
<dbReference type="AlphaFoldDB" id="A0A8X6R4M4"/>
<name>A0A8X6R4M4_TRICX</name>
<evidence type="ECO:0000313" key="2">
    <source>
        <dbReference type="Proteomes" id="UP000887159"/>
    </source>
</evidence>
<sequence length="147" mass="17138">MSRNKIFSRNFDKFKSYSGFSEATYVCLGTMDENEFRVLIKHCFLMGKNTVQAKQWLDKCYPDSATATVKRWYTDLKRCRTDTNVTERSGRPNSAVVPENIKKKVYKIILADRKLKFHEIAEDLKISEGSVFTILHDHLSMRKLCSK</sequence>
<dbReference type="EMBL" id="BMAU01021035">
    <property type="protein sequence ID" value="GFX87460.1"/>
    <property type="molecule type" value="Genomic_DNA"/>
</dbReference>
<dbReference type="Proteomes" id="UP000887159">
    <property type="component" value="Unassembled WGS sequence"/>
</dbReference>
<dbReference type="PANTHER" id="PTHR46060">
    <property type="entry name" value="MARINER MOS1 TRANSPOSASE-LIKE PROTEIN"/>
    <property type="match status" value="1"/>
</dbReference>
<accession>A0A8X6R4M4</accession>
<comment type="caution">
    <text evidence="1">The sequence shown here is derived from an EMBL/GenBank/DDBJ whole genome shotgun (WGS) entry which is preliminary data.</text>
</comment>
<dbReference type="PANTHER" id="PTHR46060:SF1">
    <property type="entry name" value="MARINER MOS1 TRANSPOSASE-LIKE PROTEIN"/>
    <property type="match status" value="1"/>
</dbReference>
<dbReference type="InterPro" id="IPR052709">
    <property type="entry name" value="Transposase-MT_Hybrid"/>
</dbReference>
<proteinExistence type="predicted"/>
<dbReference type="Gene3D" id="1.10.10.1450">
    <property type="match status" value="1"/>
</dbReference>
<organism evidence="1 2">
    <name type="scientific">Trichonephila clavipes</name>
    <name type="common">Golden silk orbweaver</name>
    <name type="synonym">Nephila clavipes</name>
    <dbReference type="NCBI Taxonomy" id="2585209"/>
    <lineage>
        <taxon>Eukaryota</taxon>
        <taxon>Metazoa</taxon>
        <taxon>Ecdysozoa</taxon>
        <taxon>Arthropoda</taxon>
        <taxon>Chelicerata</taxon>
        <taxon>Arachnida</taxon>
        <taxon>Araneae</taxon>
        <taxon>Araneomorphae</taxon>
        <taxon>Entelegynae</taxon>
        <taxon>Araneoidea</taxon>
        <taxon>Nephilidae</taxon>
        <taxon>Trichonephila</taxon>
    </lineage>
</organism>
<gene>
    <name evidence="1" type="ORF">TNCV_1329951</name>
</gene>